<evidence type="ECO:0000313" key="11">
    <source>
        <dbReference type="Proteomes" id="UP000502179"/>
    </source>
</evidence>
<dbReference type="AlphaFoldDB" id="A0A6G7PVM1"/>
<keyword evidence="4" id="KW-0597">Phosphoprotein</keyword>
<dbReference type="InterPro" id="IPR003594">
    <property type="entry name" value="HATPase_dom"/>
</dbReference>
<dbReference type="InterPro" id="IPR003660">
    <property type="entry name" value="HAMP_dom"/>
</dbReference>
<evidence type="ECO:0000256" key="7">
    <source>
        <dbReference type="ARBA" id="ARBA00022777"/>
    </source>
</evidence>
<evidence type="ECO:0000256" key="1">
    <source>
        <dbReference type="ARBA" id="ARBA00000085"/>
    </source>
</evidence>
<dbReference type="Gene3D" id="3.30.565.10">
    <property type="entry name" value="Histidine kinase-like ATPase, C-terminal domain"/>
    <property type="match status" value="1"/>
</dbReference>
<dbReference type="Pfam" id="PF00512">
    <property type="entry name" value="HisKA"/>
    <property type="match status" value="1"/>
</dbReference>
<dbReference type="SMART" id="SM00387">
    <property type="entry name" value="HATPase_c"/>
    <property type="match status" value="1"/>
</dbReference>
<dbReference type="InterPro" id="IPR036890">
    <property type="entry name" value="HATPase_C_sf"/>
</dbReference>
<evidence type="ECO:0000313" key="10">
    <source>
        <dbReference type="EMBL" id="QIJ71734.1"/>
    </source>
</evidence>
<dbReference type="CDD" id="cd00082">
    <property type="entry name" value="HisKA"/>
    <property type="match status" value="1"/>
</dbReference>
<dbReference type="EMBL" id="CP048877">
    <property type="protein sequence ID" value="QIJ71734.1"/>
    <property type="molecule type" value="Genomic_DNA"/>
</dbReference>
<name>A0A6G7PVM1_9BACT</name>
<dbReference type="GO" id="GO:0016020">
    <property type="term" value="C:membrane"/>
    <property type="evidence" value="ECO:0007669"/>
    <property type="project" value="UniProtKB-SubCell"/>
</dbReference>
<dbReference type="RefSeq" id="WP_166031952.1">
    <property type="nucleotide sequence ID" value="NZ_CP048877.1"/>
</dbReference>
<evidence type="ECO:0000256" key="4">
    <source>
        <dbReference type="ARBA" id="ARBA00022553"/>
    </source>
</evidence>
<protein>
    <recommendedName>
        <fullName evidence="3">histidine kinase</fullName>
        <ecNumber evidence="3">2.7.13.3</ecNumber>
    </recommendedName>
</protein>
<evidence type="ECO:0000256" key="3">
    <source>
        <dbReference type="ARBA" id="ARBA00012438"/>
    </source>
</evidence>
<sequence length="443" mass="49717">MIRRIIVYFSALILFLCAFFVYTIISFAGKILDMTLISQLDRAVVAIAEDPLLLQPQILPRLKRLLQAEIFVYDLQGKMLLATNKALMGQVPTQLTPDLLEKLLAGERIIRSTGGPLRQALSLVRLPGGTKLIISLVSSESSLSLFKKRLAIGVFYTALSGFLFALVVSYHLGYYLGRPLERLCRYARRISQGETGLKLPEEGPPEIKELARTINEMLVRLREYQQRLLVAERQNTAAQMAASFAHEVKNPLTSLKLAGVMLTETLQDEEARRRAEVIVRECRRIERIVQDMLERARPIRLQRRPTPLAGLIRETVEAISEAYPEIDFRLDLDSSVRSEVDPDKIRQVLWNLILNAAEAMKGRGGVTICLRGGQKVEILVEDEGPGIPPEVSRRLFSPFFTTKPQGTGLGLAISRQIIEAHGGKLLLENRKPRGARARIILPL</sequence>
<organism evidence="10 11">
    <name type="scientific">Thermosulfuriphilus ammonigenes</name>
    <dbReference type="NCBI Taxonomy" id="1936021"/>
    <lineage>
        <taxon>Bacteria</taxon>
        <taxon>Pseudomonadati</taxon>
        <taxon>Thermodesulfobacteriota</taxon>
        <taxon>Thermodesulfobacteria</taxon>
        <taxon>Thermodesulfobacteriales</taxon>
        <taxon>Thermodesulfobacteriaceae</taxon>
        <taxon>Thermosulfuriphilus</taxon>
    </lineage>
</organism>
<reference evidence="10 11" key="1">
    <citation type="submission" date="2020-02" db="EMBL/GenBank/DDBJ databases">
        <title>Genome analysis of Thermosulfuriphilus ammonigenes ST65T, an anaerobic thermophilic chemolithoautotrophic bacterium isolated from a deep-sea hydrothermal vent.</title>
        <authorList>
            <person name="Slobodkina G."/>
            <person name="Allioux M."/>
            <person name="Merkel A."/>
            <person name="Alain K."/>
            <person name="Jebbar M."/>
            <person name="Slobodkin A."/>
        </authorList>
    </citation>
    <scope>NUCLEOTIDE SEQUENCE [LARGE SCALE GENOMIC DNA]</scope>
    <source>
        <strain evidence="10 11">ST65</strain>
    </source>
</reference>
<proteinExistence type="predicted"/>
<dbReference type="InterPro" id="IPR036097">
    <property type="entry name" value="HisK_dim/P_sf"/>
</dbReference>
<keyword evidence="7" id="KW-0418">Kinase</keyword>
<dbReference type="GO" id="GO:0005524">
    <property type="term" value="F:ATP binding"/>
    <property type="evidence" value="ECO:0007669"/>
    <property type="project" value="UniProtKB-KW"/>
</dbReference>
<gene>
    <name evidence="10" type="ORF">G4V39_05365</name>
</gene>
<dbReference type="EC" id="2.7.13.3" evidence="3"/>
<evidence type="ECO:0000256" key="5">
    <source>
        <dbReference type="ARBA" id="ARBA00022679"/>
    </source>
</evidence>
<keyword evidence="6" id="KW-0547">Nucleotide-binding</keyword>
<comment type="subcellular location">
    <subcellularLocation>
        <location evidence="2">Membrane</location>
    </subcellularLocation>
</comment>
<dbReference type="PROSITE" id="PS50109">
    <property type="entry name" value="HIS_KIN"/>
    <property type="match status" value="1"/>
</dbReference>
<dbReference type="InterPro" id="IPR004358">
    <property type="entry name" value="Sig_transdc_His_kin-like_C"/>
</dbReference>
<dbReference type="SUPFAM" id="SSF55874">
    <property type="entry name" value="ATPase domain of HSP90 chaperone/DNA topoisomerase II/histidine kinase"/>
    <property type="match status" value="1"/>
</dbReference>
<dbReference type="InterPro" id="IPR005467">
    <property type="entry name" value="His_kinase_dom"/>
</dbReference>
<dbReference type="InterPro" id="IPR003661">
    <property type="entry name" value="HisK_dim/P_dom"/>
</dbReference>
<dbReference type="KEGG" id="tav:G4V39_05365"/>
<dbReference type="PRINTS" id="PR00344">
    <property type="entry name" value="BCTRLSENSOR"/>
</dbReference>
<evidence type="ECO:0000256" key="8">
    <source>
        <dbReference type="ARBA" id="ARBA00022840"/>
    </source>
</evidence>
<keyword evidence="5" id="KW-0808">Transferase</keyword>
<dbReference type="Gene3D" id="6.10.340.10">
    <property type="match status" value="1"/>
</dbReference>
<dbReference type="CDD" id="cd06225">
    <property type="entry name" value="HAMP"/>
    <property type="match status" value="1"/>
</dbReference>
<evidence type="ECO:0000256" key="2">
    <source>
        <dbReference type="ARBA" id="ARBA00004370"/>
    </source>
</evidence>
<accession>A0A6G7PVM1</accession>
<dbReference type="PROSITE" id="PS50885">
    <property type="entry name" value="HAMP"/>
    <property type="match status" value="1"/>
</dbReference>
<dbReference type="PANTHER" id="PTHR43065">
    <property type="entry name" value="SENSOR HISTIDINE KINASE"/>
    <property type="match status" value="1"/>
</dbReference>
<dbReference type="Proteomes" id="UP000502179">
    <property type="component" value="Chromosome"/>
</dbReference>
<dbReference type="PANTHER" id="PTHR43065:SF10">
    <property type="entry name" value="PEROXIDE STRESS-ACTIVATED HISTIDINE KINASE MAK3"/>
    <property type="match status" value="1"/>
</dbReference>
<comment type="catalytic activity">
    <reaction evidence="1">
        <text>ATP + protein L-histidine = ADP + protein N-phospho-L-histidine.</text>
        <dbReference type="EC" id="2.7.13.3"/>
    </reaction>
</comment>
<keyword evidence="9" id="KW-0902">Two-component regulatory system</keyword>
<evidence type="ECO:0000256" key="9">
    <source>
        <dbReference type="ARBA" id="ARBA00023012"/>
    </source>
</evidence>
<keyword evidence="11" id="KW-1185">Reference proteome</keyword>
<dbReference type="SUPFAM" id="SSF158472">
    <property type="entry name" value="HAMP domain-like"/>
    <property type="match status" value="1"/>
</dbReference>
<dbReference type="SMART" id="SM00388">
    <property type="entry name" value="HisKA"/>
    <property type="match status" value="1"/>
</dbReference>
<dbReference type="Gene3D" id="1.10.287.130">
    <property type="match status" value="1"/>
</dbReference>
<dbReference type="Pfam" id="PF02518">
    <property type="entry name" value="HATPase_c"/>
    <property type="match status" value="1"/>
</dbReference>
<dbReference type="Pfam" id="PF00672">
    <property type="entry name" value="HAMP"/>
    <property type="match status" value="1"/>
</dbReference>
<dbReference type="SUPFAM" id="SSF47384">
    <property type="entry name" value="Homodimeric domain of signal transducing histidine kinase"/>
    <property type="match status" value="1"/>
</dbReference>
<dbReference type="GO" id="GO:0000155">
    <property type="term" value="F:phosphorelay sensor kinase activity"/>
    <property type="evidence" value="ECO:0007669"/>
    <property type="project" value="InterPro"/>
</dbReference>
<dbReference type="SMART" id="SM00304">
    <property type="entry name" value="HAMP"/>
    <property type="match status" value="1"/>
</dbReference>
<evidence type="ECO:0000256" key="6">
    <source>
        <dbReference type="ARBA" id="ARBA00022741"/>
    </source>
</evidence>
<keyword evidence="8" id="KW-0067">ATP-binding</keyword>